<gene>
    <name evidence="2" type="ORF">Rleg4DRAFT_5249</name>
    <name evidence="3" type="ORF">Rleg4DRAFT_6772</name>
</gene>
<evidence type="ECO:0000313" key="3">
    <source>
        <dbReference type="EMBL" id="EJC84925.1"/>
    </source>
</evidence>
<name>J0CY65_RHILT</name>
<dbReference type="RefSeq" id="WP_003575789.1">
    <property type="nucleotide sequence ID" value="NZ_JH719393.1"/>
</dbReference>
<protein>
    <submittedName>
        <fullName evidence="3">Aspartate racemase</fullName>
    </submittedName>
</protein>
<accession>J0CY65</accession>
<dbReference type="AlphaFoldDB" id="J0CY65"/>
<dbReference type="InterPro" id="IPR015942">
    <property type="entry name" value="Asp/Glu/hydantoin_racemase"/>
</dbReference>
<dbReference type="OrthoDB" id="978447at2"/>
<evidence type="ECO:0000256" key="1">
    <source>
        <dbReference type="ARBA" id="ARBA00038414"/>
    </source>
</evidence>
<dbReference type="Pfam" id="PF01177">
    <property type="entry name" value="Asp_Glu_race"/>
    <property type="match status" value="1"/>
</dbReference>
<comment type="similarity">
    <text evidence="1">Belongs to the HyuE racemase family.</text>
</comment>
<sequence>MSIQSTSASARKLAFIHTVSGLVSEFGALATEHLPDWKPFAILDESLLRSTIERGSLSHLTKRRLATYVWSAVDAGADAIVVTCSTLGPAVDAIAPLCPVPLFRIDEGMAKAAVEHGNRIGVLATLSTTLVPTVDLLKRQACEAGKNVVIDEVLVQGAFQFLPDGNVEAHDAQIRQALEELSQKVDVIVFAQASMARAVKGMDHSLPVLTSPVLGIENVKRRLGQRKDQVRSRAT</sequence>
<proteinExistence type="inferred from homology"/>
<dbReference type="HOGENOM" id="CLU_079356_0_0_5"/>
<dbReference type="Gene3D" id="3.40.50.12500">
    <property type="match status" value="1"/>
</dbReference>
<dbReference type="GO" id="GO:0047661">
    <property type="term" value="F:amino-acid racemase activity"/>
    <property type="evidence" value="ECO:0007669"/>
    <property type="project" value="InterPro"/>
</dbReference>
<organism evidence="3">
    <name type="scientific">Rhizobium leguminosarum bv. trifolii WSM2297</name>
    <dbReference type="NCBI Taxonomy" id="754762"/>
    <lineage>
        <taxon>Bacteria</taxon>
        <taxon>Pseudomonadati</taxon>
        <taxon>Pseudomonadota</taxon>
        <taxon>Alphaproteobacteria</taxon>
        <taxon>Hyphomicrobiales</taxon>
        <taxon>Rhizobiaceae</taxon>
        <taxon>Rhizobium/Agrobacterium group</taxon>
        <taxon>Rhizobium</taxon>
    </lineage>
</organism>
<dbReference type="EMBL" id="JH719393">
    <property type="protein sequence ID" value="EJC83483.1"/>
    <property type="molecule type" value="Genomic_DNA"/>
</dbReference>
<dbReference type="EMBL" id="JH719393">
    <property type="protein sequence ID" value="EJC84925.1"/>
    <property type="molecule type" value="Genomic_DNA"/>
</dbReference>
<dbReference type="InterPro" id="IPR053714">
    <property type="entry name" value="Iso_Racemase_Enz_sf"/>
</dbReference>
<evidence type="ECO:0000313" key="2">
    <source>
        <dbReference type="EMBL" id="EJC83483.1"/>
    </source>
</evidence>
<dbReference type="Proteomes" id="UP000005732">
    <property type="component" value="Unassembled WGS sequence"/>
</dbReference>
<reference evidence="3" key="1">
    <citation type="submission" date="2012-02" db="EMBL/GenBank/DDBJ databases">
        <title>Improved High-Quality Draft Sequence of Rhizobium leguminosarum bv. trifolii WSM2297.</title>
        <authorList>
            <consortium name="US DOE Joint Genome Institute"/>
            <person name="Lucas S."/>
            <person name="Han J."/>
            <person name="Lapidus A."/>
            <person name="Cheng J.-F."/>
            <person name="Goodwin L."/>
            <person name="Pitluck S."/>
            <person name="Peters L."/>
            <person name="Ovchinnikova G."/>
            <person name="Zhang X."/>
            <person name="Detter J.C."/>
            <person name="Han C."/>
            <person name="Tapia R."/>
            <person name="Land M."/>
            <person name="Hauser L."/>
            <person name="Kyrpides N."/>
            <person name="Ivanova N."/>
            <person name="Pagani I."/>
            <person name="Brau L."/>
            <person name="Yates R."/>
            <person name="O'Hara G."/>
            <person name="Rui T."/>
            <person name="Howieson J."/>
            <person name="Reeve W."/>
            <person name="Woyke T."/>
        </authorList>
    </citation>
    <scope>NUCLEOTIDE SEQUENCE [LARGE SCALE GENOMIC DNA]</scope>
    <source>
        <strain evidence="3">WSM2297</strain>
    </source>
</reference>